<dbReference type="PATRIC" id="fig|1631356.3.peg.3901"/>
<keyword evidence="2" id="KW-1133">Transmembrane helix</keyword>
<gene>
    <name evidence="3" type="ORF">VV01_19450</name>
</gene>
<protein>
    <recommendedName>
        <fullName evidence="5">DUF881 domain-containing protein</fullName>
    </recommendedName>
</protein>
<reference evidence="4" key="1">
    <citation type="submission" date="2015-03" db="EMBL/GenBank/DDBJ databases">
        <title>Luteipulveratus halotolerans sp. nov., a novel actinobacterium (Dermacoccaceae) from Sarawak, Malaysia.</title>
        <authorList>
            <person name="Juboi H."/>
            <person name="Basik A."/>
            <person name="Shamsul S.S."/>
            <person name="Arnold P."/>
            <person name="Schmitt E.K."/>
            <person name="Sanglier J.-J."/>
            <person name="Yeo T."/>
        </authorList>
    </citation>
    <scope>NUCLEOTIDE SEQUENCE [LARGE SCALE GENOMIC DNA]</scope>
    <source>
        <strain evidence="4">C296001</strain>
    </source>
</reference>
<organism evidence="3 4">
    <name type="scientific">Luteipulveratus halotolerans</name>
    <dbReference type="NCBI Taxonomy" id="1631356"/>
    <lineage>
        <taxon>Bacteria</taxon>
        <taxon>Bacillati</taxon>
        <taxon>Actinomycetota</taxon>
        <taxon>Actinomycetes</taxon>
        <taxon>Micrococcales</taxon>
        <taxon>Dermacoccaceae</taxon>
        <taxon>Luteipulveratus</taxon>
    </lineage>
</organism>
<dbReference type="PANTHER" id="PTHR37313:SF4">
    <property type="entry name" value="CONSERVED MEMBRANE PROTEIN-RELATED"/>
    <property type="match status" value="1"/>
</dbReference>
<evidence type="ECO:0000256" key="1">
    <source>
        <dbReference type="ARBA" id="ARBA00009108"/>
    </source>
</evidence>
<dbReference type="AlphaFoldDB" id="A0A0L6CMP0"/>
<comment type="similarity">
    <text evidence="1">Belongs to the UPF0749 family.</text>
</comment>
<dbReference type="Pfam" id="PF05949">
    <property type="entry name" value="DUF881"/>
    <property type="match status" value="1"/>
</dbReference>
<sequence length="245" mass="26021">MATTPPARRSRWAYVVPLAAAAAGLLFGISASVSKGTDLRPGQVSLAGVVEEANRKVLGQQHDAQGLRTEIEQLSERNAPGSSELRAAASRADAIAPQAGLTPVKGKGVKVTLDDSRRTVKDLPEEGNVDWLVVHQQDVQAVVNALWHSGATSMMLMDQRVISTSAVRCVGNTLLLQGRVYSPPFTITAIGDPATLVKGLDNDLDVKDYRARADLAGVTYDAKTVDADFPAYSGSLNLRHAQPAK</sequence>
<dbReference type="STRING" id="1631356.VV01_19450"/>
<dbReference type="Gene3D" id="3.30.70.1880">
    <property type="entry name" value="Protein of unknown function DUF881"/>
    <property type="match status" value="1"/>
</dbReference>
<evidence type="ECO:0000256" key="2">
    <source>
        <dbReference type="SAM" id="Phobius"/>
    </source>
</evidence>
<feature type="transmembrane region" description="Helical" evidence="2">
    <location>
        <begin position="12"/>
        <end position="33"/>
    </location>
</feature>
<accession>A0A0L6CMP0</accession>
<keyword evidence="2" id="KW-0812">Transmembrane</keyword>
<keyword evidence="4" id="KW-1185">Reference proteome</keyword>
<dbReference type="PANTHER" id="PTHR37313">
    <property type="entry name" value="UPF0749 PROTEIN RV1825"/>
    <property type="match status" value="1"/>
</dbReference>
<dbReference type="OrthoDB" id="3214641at2"/>
<keyword evidence="2" id="KW-0472">Membrane</keyword>
<comment type="caution">
    <text evidence="3">The sequence shown here is derived from an EMBL/GenBank/DDBJ whole genome shotgun (WGS) entry which is preliminary data.</text>
</comment>
<name>A0A0L6CMP0_9MICO</name>
<evidence type="ECO:0008006" key="5">
    <source>
        <dbReference type="Google" id="ProtNLM"/>
    </source>
</evidence>
<dbReference type="InterPro" id="IPR010273">
    <property type="entry name" value="DUF881"/>
</dbReference>
<dbReference type="GO" id="GO:0005886">
    <property type="term" value="C:plasma membrane"/>
    <property type="evidence" value="ECO:0007669"/>
    <property type="project" value="TreeGrafter"/>
</dbReference>
<proteinExistence type="inferred from homology"/>
<dbReference type="RefSeq" id="WP_050671334.1">
    <property type="nucleotide sequence ID" value="NZ_LAIR01000002.1"/>
</dbReference>
<evidence type="ECO:0000313" key="3">
    <source>
        <dbReference type="EMBL" id="KNX38818.1"/>
    </source>
</evidence>
<dbReference type="EMBL" id="LAIR01000002">
    <property type="protein sequence ID" value="KNX38818.1"/>
    <property type="molecule type" value="Genomic_DNA"/>
</dbReference>
<evidence type="ECO:0000313" key="4">
    <source>
        <dbReference type="Proteomes" id="UP000037397"/>
    </source>
</evidence>
<dbReference type="Proteomes" id="UP000037397">
    <property type="component" value="Unassembled WGS sequence"/>
</dbReference>